<dbReference type="Gene3D" id="3.60.10.10">
    <property type="entry name" value="Endonuclease/exonuclease/phosphatase"/>
    <property type="match status" value="1"/>
</dbReference>
<evidence type="ECO:0000256" key="5">
    <source>
        <dbReference type="ARBA" id="ARBA00022722"/>
    </source>
</evidence>
<dbReference type="OrthoDB" id="412787at2759"/>
<dbReference type="GO" id="GO:0000288">
    <property type="term" value="P:nuclear-transcribed mRNA catabolic process, deadenylation-dependent decay"/>
    <property type="evidence" value="ECO:0007669"/>
    <property type="project" value="TreeGrafter"/>
</dbReference>
<dbReference type="Pfam" id="PF03372">
    <property type="entry name" value="Exo_endo_phos"/>
    <property type="match status" value="1"/>
</dbReference>
<dbReference type="PANTHER" id="PTHR12121:SF37">
    <property type="entry name" value="2',5'-PHOSPHODIESTERASE 12"/>
    <property type="match status" value="1"/>
</dbReference>
<sequence length="580" mass="67329">MFFGFSKLLKISYTLQLRKYIHKYLFNMETAYIRHLDNGDQFEMAFKYSNDDLRINRQFNFNRRLSESIESFTNRVAQNVEKTLNKKNKKRKKEDTTDVGTKICVMLLLNNVEVKKDVECKEVLQPGNDITLKVMDKQFKVIVNSPWIVNFALPVSILAGFPTYPAKFETVYTDKNISKFIWSKSIDEKNWLIIGHDFMYTPSNDDINNYLKLSCIPKNEQFEGPTVECLSVCRVEASPGQCPFETRHLFTELRTTENELRVVTYNILADLYCNSDYARTVLHPYCPPYALEIDYRKQLIIKEILGYNSDIICLQEVDKKVFKYDLEPVLGHLGYGSNFYTKGNEVAEGLAMFYYKKHFNLLESHRLVFSEHIATDAIFADIWMKISKNENLAKRILDRSTTLQINVLELLNRDEILVVANTHLYFHPDADHIRLIHGGLAIRYLEHFIDMLKTKTSKRVSLIFCGDFNSVPSCGIYKLYTEGEVPKDFVDYQSNTDEIVQDLELKQEFKLASACGTPKYTNYTVGFADCLDYIYYQKDHFEVSQIVPLPTHEEVIANTALPSVVFPSDHIALVSDLKWL</sequence>
<evidence type="ECO:0000313" key="16">
    <source>
        <dbReference type="EMBL" id="CAH1102256.1"/>
    </source>
</evidence>
<keyword evidence="4" id="KW-0507">mRNA processing</keyword>
<dbReference type="InterPro" id="IPR036691">
    <property type="entry name" value="Endo/exonu/phosph_ase_sf"/>
</dbReference>
<evidence type="ECO:0000313" key="17">
    <source>
        <dbReference type="Proteomes" id="UP001153636"/>
    </source>
</evidence>
<dbReference type="GO" id="GO:0006397">
    <property type="term" value="P:mRNA processing"/>
    <property type="evidence" value="ECO:0007669"/>
    <property type="project" value="UniProtKB-KW"/>
</dbReference>
<dbReference type="Pfam" id="PF21171">
    <property type="entry name" value="PDE12-like_N"/>
    <property type="match status" value="1"/>
</dbReference>
<evidence type="ECO:0000256" key="2">
    <source>
        <dbReference type="ARBA" id="ARBA00004305"/>
    </source>
</evidence>
<dbReference type="GO" id="GO:0004535">
    <property type="term" value="F:poly(A)-specific ribonuclease activity"/>
    <property type="evidence" value="ECO:0007669"/>
    <property type="project" value="UniProtKB-ARBA"/>
</dbReference>
<evidence type="ECO:0000256" key="13">
    <source>
        <dbReference type="ARBA" id="ARBA00083541"/>
    </source>
</evidence>
<feature type="domain" description="Endonuclease/exonuclease/phosphatase" evidence="14">
    <location>
        <begin position="263"/>
        <end position="570"/>
    </location>
</feature>
<reference evidence="16" key="1">
    <citation type="submission" date="2022-01" db="EMBL/GenBank/DDBJ databases">
        <authorList>
            <person name="King R."/>
        </authorList>
    </citation>
    <scope>NUCLEOTIDE SEQUENCE</scope>
</reference>
<dbReference type="SUPFAM" id="SSF56219">
    <property type="entry name" value="DNase I-like"/>
    <property type="match status" value="1"/>
</dbReference>
<dbReference type="Proteomes" id="UP001153636">
    <property type="component" value="Chromosome 12"/>
</dbReference>
<dbReference type="InterPro" id="IPR050410">
    <property type="entry name" value="CCR4/nocturin_mRNA_transcr"/>
</dbReference>
<keyword evidence="11" id="KW-0496">Mitochondrion</keyword>
<evidence type="ECO:0000256" key="6">
    <source>
        <dbReference type="ARBA" id="ARBA00022723"/>
    </source>
</evidence>
<feature type="domain" description="2',5'-phosphodiesterase 12-like N-terminal" evidence="15">
    <location>
        <begin position="146"/>
        <end position="236"/>
    </location>
</feature>
<keyword evidence="7" id="KW-0378">Hydrolase</keyword>
<dbReference type="GO" id="GO:0005759">
    <property type="term" value="C:mitochondrial matrix"/>
    <property type="evidence" value="ECO:0007669"/>
    <property type="project" value="UniProtKB-SubCell"/>
</dbReference>
<proteinExistence type="predicted"/>
<keyword evidence="9" id="KW-0460">Magnesium</keyword>
<evidence type="ECO:0000256" key="1">
    <source>
        <dbReference type="ARBA" id="ARBA00001946"/>
    </source>
</evidence>
<keyword evidence="17" id="KW-1185">Reference proteome</keyword>
<evidence type="ECO:0000256" key="12">
    <source>
        <dbReference type="ARBA" id="ARBA00072755"/>
    </source>
</evidence>
<evidence type="ECO:0000256" key="9">
    <source>
        <dbReference type="ARBA" id="ARBA00022842"/>
    </source>
</evidence>
<evidence type="ECO:0000256" key="4">
    <source>
        <dbReference type="ARBA" id="ARBA00022664"/>
    </source>
</evidence>
<dbReference type="AlphaFoldDB" id="A0A9P0CIV0"/>
<dbReference type="InterPro" id="IPR048821">
    <property type="entry name" value="PDE12-like_N"/>
</dbReference>
<accession>A0A9P0CIV0</accession>
<dbReference type="GO" id="GO:0046872">
    <property type="term" value="F:metal ion binding"/>
    <property type="evidence" value="ECO:0007669"/>
    <property type="project" value="UniProtKB-KW"/>
</dbReference>
<evidence type="ECO:0000256" key="7">
    <source>
        <dbReference type="ARBA" id="ARBA00022801"/>
    </source>
</evidence>
<keyword evidence="3" id="KW-0597">Phosphoprotein</keyword>
<evidence type="ECO:0000256" key="3">
    <source>
        <dbReference type="ARBA" id="ARBA00022553"/>
    </source>
</evidence>
<comment type="cofactor">
    <cofactor evidence="1">
        <name>Mg(2+)</name>
        <dbReference type="ChEBI" id="CHEBI:18420"/>
    </cofactor>
</comment>
<keyword evidence="6" id="KW-0479">Metal-binding</keyword>
<evidence type="ECO:0000256" key="11">
    <source>
        <dbReference type="ARBA" id="ARBA00023128"/>
    </source>
</evidence>
<evidence type="ECO:0000259" key="14">
    <source>
        <dbReference type="Pfam" id="PF03372"/>
    </source>
</evidence>
<evidence type="ECO:0000256" key="8">
    <source>
        <dbReference type="ARBA" id="ARBA00022839"/>
    </source>
</evidence>
<evidence type="ECO:0000259" key="15">
    <source>
        <dbReference type="Pfam" id="PF21171"/>
    </source>
</evidence>
<keyword evidence="8" id="KW-0269">Exonuclease</keyword>
<dbReference type="InterPro" id="IPR005135">
    <property type="entry name" value="Endo/exonuclease/phosphatase"/>
</dbReference>
<organism evidence="16 17">
    <name type="scientific">Psylliodes chrysocephalus</name>
    <dbReference type="NCBI Taxonomy" id="3402493"/>
    <lineage>
        <taxon>Eukaryota</taxon>
        <taxon>Metazoa</taxon>
        <taxon>Ecdysozoa</taxon>
        <taxon>Arthropoda</taxon>
        <taxon>Hexapoda</taxon>
        <taxon>Insecta</taxon>
        <taxon>Pterygota</taxon>
        <taxon>Neoptera</taxon>
        <taxon>Endopterygota</taxon>
        <taxon>Coleoptera</taxon>
        <taxon>Polyphaga</taxon>
        <taxon>Cucujiformia</taxon>
        <taxon>Chrysomeloidea</taxon>
        <taxon>Chrysomelidae</taxon>
        <taxon>Galerucinae</taxon>
        <taxon>Alticini</taxon>
        <taxon>Psylliodes</taxon>
    </lineage>
</organism>
<dbReference type="EMBL" id="OV651824">
    <property type="protein sequence ID" value="CAH1102256.1"/>
    <property type="molecule type" value="Genomic_DNA"/>
</dbReference>
<dbReference type="PANTHER" id="PTHR12121">
    <property type="entry name" value="CARBON CATABOLITE REPRESSOR PROTEIN 4"/>
    <property type="match status" value="1"/>
</dbReference>
<dbReference type="FunFam" id="3.60.10.10:FF:000018">
    <property type="entry name" value="2',5'-phosphodiesterase 12"/>
    <property type="match status" value="1"/>
</dbReference>
<gene>
    <name evidence="16" type="ORF">PSYICH_LOCUS3262</name>
</gene>
<keyword evidence="10" id="KW-0809">Transit peptide</keyword>
<keyword evidence="5" id="KW-0540">Nuclease</keyword>
<protein>
    <recommendedName>
        <fullName evidence="12">2',5'-phosphodiesterase 12</fullName>
    </recommendedName>
    <alternativeName>
        <fullName evidence="13">Mitochondrial deadenylase</fullName>
    </alternativeName>
</protein>
<name>A0A9P0CIV0_9CUCU</name>
<comment type="subcellular location">
    <subcellularLocation>
        <location evidence="2">Mitochondrion matrix</location>
    </subcellularLocation>
</comment>
<evidence type="ECO:0000256" key="10">
    <source>
        <dbReference type="ARBA" id="ARBA00022946"/>
    </source>
</evidence>